<dbReference type="PANTHER" id="PTHR36529">
    <property type="entry name" value="SLL1095 PROTEIN"/>
    <property type="match status" value="1"/>
</dbReference>
<dbReference type="Pfam" id="PF09837">
    <property type="entry name" value="DUF2064"/>
    <property type="match status" value="1"/>
</dbReference>
<dbReference type="AlphaFoldDB" id="A0ABD5NBW8"/>
<keyword evidence="2" id="KW-1185">Reference proteome</keyword>
<dbReference type="RefSeq" id="WP_232572165.1">
    <property type="nucleotide sequence ID" value="NZ_CP089466.1"/>
</dbReference>
<protein>
    <submittedName>
        <fullName evidence="1">DUF2064 domain-containing protein</fullName>
    </submittedName>
</protein>
<accession>A0ABD5NBW8</accession>
<dbReference type="InterPro" id="IPR029044">
    <property type="entry name" value="Nucleotide-diphossugar_trans"/>
</dbReference>
<evidence type="ECO:0000313" key="1">
    <source>
        <dbReference type="EMBL" id="MFC3476690.1"/>
    </source>
</evidence>
<name>A0ABD5NBW8_9EURY</name>
<reference evidence="1 2" key="1">
    <citation type="journal article" date="2019" name="Int. J. Syst. Evol. Microbiol.">
        <title>The Global Catalogue of Microorganisms (GCM) 10K type strain sequencing project: providing services to taxonomists for standard genome sequencing and annotation.</title>
        <authorList>
            <consortium name="The Broad Institute Genomics Platform"/>
            <consortium name="The Broad Institute Genome Sequencing Center for Infectious Disease"/>
            <person name="Wu L."/>
            <person name="Ma J."/>
        </authorList>
    </citation>
    <scope>NUCLEOTIDE SEQUENCE [LARGE SCALE GENOMIC DNA]</scope>
    <source>
        <strain evidence="1 2">CGMCC 1.12562</strain>
    </source>
</reference>
<evidence type="ECO:0000313" key="2">
    <source>
        <dbReference type="Proteomes" id="UP001595660"/>
    </source>
</evidence>
<dbReference type="GeneID" id="69117397"/>
<proteinExistence type="predicted"/>
<dbReference type="InterPro" id="IPR018641">
    <property type="entry name" value="Trfase_1_rSAM/seldom-assoc"/>
</dbReference>
<gene>
    <name evidence="1" type="ORF">ACFOKC_03020</name>
</gene>
<dbReference type="EMBL" id="JBHRWN010000002">
    <property type="protein sequence ID" value="MFC3476690.1"/>
    <property type="molecule type" value="Genomic_DNA"/>
</dbReference>
<dbReference type="PANTHER" id="PTHR36529:SF1">
    <property type="entry name" value="GLYCOSYLTRANSFERASE"/>
    <property type="match status" value="1"/>
</dbReference>
<organism evidence="1 2">
    <name type="scientific">Halobacterium litoreum</name>
    <dbReference type="NCBI Taxonomy" id="2039234"/>
    <lineage>
        <taxon>Archaea</taxon>
        <taxon>Methanobacteriati</taxon>
        <taxon>Methanobacteriota</taxon>
        <taxon>Stenosarchaea group</taxon>
        <taxon>Halobacteria</taxon>
        <taxon>Halobacteriales</taxon>
        <taxon>Halobacteriaceae</taxon>
        <taxon>Halobacterium</taxon>
    </lineage>
</organism>
<comment type="caution">
    <text evidence="1">The sequence shown here is derived from an EMBL/GenBank/DDBJ whole genome shotgun (WGS) entry which is preliminary data.</text>
</comment>
<dbReference type="Gene3D" id="3.90.550.10">
    <property type="entry name" value="Spore Coat Polysaccharide Biosynthesis Protein SpsA, Chain A"/>
    <property type="match status" value="1"/>
</dbReference>
<dbReference type="Proteomes" id="UP001595660">
    <property type="component" value="Unassembled WGS sequence"/>
</dbReference>
<sequence length="254" mass="27116">MTVVAVTLDPPRDGLVLPALPETSPLSASEATELYEAMAADAFLAAAESGGDLLVNYRSDDQLPDEHVPEGADAEAAVRALVDDVLDDEQAEDARVEVQVGSSKSARVGNTITHLLESEGANSAAVLEPDAPLFLRKDVDSAAMKLRRSPVVLGPAREGQLYFAGFREPIDFADAFEAPALENVNARAVDAGRDVDFLASVGRVRTGEDLVSLVSELRARRAAGRLVPAYTTAFVEDRGLRVEAEDGDRFLVRE</sequence>